<dbReference type="Gene3D" id="1.20.1290.10">
    <property type="entry name" value="AhpD-like"/>
    <property type="match status" value="1"/>
</dbReference>
<protein>
    <submittedName>
        <fullName evidence="3">Carboxymuconolactone decarboxylase family protein</fullName>
    </submittedName>
</protein>
<dbReference type="EMBL" id="QSRJ01000003">
    <property type="protein sequence ID" value="RGL11169.1"/>
    <property type="molecule type" value="Genomic_DNA"/>
</dbReference>
<evidence type="ECO:0000313" key="3">
    <source>
        <dbReference type="EMBL" id="RGL11169.1"/>
    </source>
</evidence>
<accession>A0A3E4QVA6</accession>
<dbReference type="SUPFAM" id="SSF69118">
    <property type="entry name" value="AhpD-like"/>
    <property type="match status" value="1"/>
</dbReference>
<proteinExistence type="predicted"/>
<dbReference type="InterPro" id="IPR052512">
    <property type="entry name" value="4CMD/NDH-1_regulator"/>
</dbReference>
<organism evidence="3 4">
    <name type="scientific">Collinsella tanakaei</name>
    <dbReference type="NCBI Taxonomy" id="626935"/>
    <lineage>
        <taxon>Bacteria</taxon>
        <taxon>Bacillati</taxon>
        <taxon>Actinomycetota</taxon>
        <taxon>Coriobacteriia</taxon>
        <taxon>Coriobacteriales</taxon>
        <taxon>Coriobacteriaceae</taxon>
        <taxon>Collinsella</taxon>
    </lineage>
</organism>
<comment type="caution">
    <text evidence="3">The sequence shown here is derived from an EMBL/GenBank/DDBJ whole genome shotgun (WGS) entry which is preliminary data.</text>
</comment>
<gene>
    <name evidence="3" type="ORF">DXC81_03380</name>
</gene>
<dbReference type="PANTHER" id="PTHR33570:SF9">
    <property type="entry name" value="BLL4600 PROTEIN"/>
    <property type="match status" value="1"/>
</dbReference>
<dbReference type="AlphaFoldDB" id="A0A3E4QVA6"/>
<dbReference type="Pfam" id="PF02627">
    <property type="entry name" value="CMD"/>
    <property type="match status" value="1"/>
</dbReference>
<sequence length="139" mass="15364">MRGGVFEVGPHTRRSEGPRPRGHAHAARVLRRPGDPLPHQCTSHRPACDFAPEFARLNDDILFGEVWNREALLPLKLRSIATVSALIGKGIVDGSLAYHLHSARNNGVTKHEMAEILTHIAFYAGWPNAWAAFKMAKEA</sequence>
<evidence type="ECO:0000313" key="4">
    <source>
        <dbReference type="Proteomes" id="UP000260943"/>
    </source>
</evidence>
<dbReference type="Proteomes" id="UP000260943">
    <property type="component" value="Unassembled WGS sequence"/>
</dbReference>
<feature type="domain" description="Carboxymuconolactone decarboxylase-like" evidence="2">
    <location>
        <begin position="52"/>
        <end position="138"/>
    </location>
</feature>
<feature type="region of interest" description="Disordered" evidence="1">
    <location>
        <begin position="1"/>
        <end position="27"/>
    </location>
</feature>
<dbReference type="PANTHER" id="PTHR33570">
    <property type="entry name" value="4-CARBOXYMUCONOLACTONE DECARBOXYLASE FAMILY PROTEIN"/>
    <property type="match status" value="1"/>
</dbReference>
<dbReference type="InterPro" id="IPR003779">
    <property type="entry name" value="CMD-like"/>
</dbReference>
<evidence type="ECO:0000259" key="2">
    <source>
        <dbReference type="Pfam" id="PF02627"/>
    </source>
</evidence>
<name>A0A3E4QVA6_9ACTN</name>
<dbReference type="GO" id="GO:0051920">
    <property type="term" value="F:peroxiredoxin activity"/>
    <property type="evidence" value="ECO:0007669"/>
    <property type="project" value="InterPro"/>
</dbReference>
<reference evidence="3 4" key="1">
    <citation type="submission" date="2018-08" db="EMBL/GenBank/DDBJ databases">
        <title>A genome reference for cultivated species of the human gut microbiota.</title>
        <authorList>
            <person name="Zou Y."/>
            <person name="Xue W."/>
            <person name="Luo G."/>
        </authorList>
    </citation>
    <scope>NUCLEOTIDE SEQUENCE [LARGE SCALE GENOMIC DNA]</scope>
    <source>
        <strain evidence="3 4">TF08-14</strain>
    </source>
</reference>
<dbReference type="InterPro" id="IPR029032">
    <property type="entry name" value="AhpD-like"/>
</dbReference>
<evidence type="ECO:0000256" key="1">
    <source>
        <dbReference type="SAM" id="MobiDB-lite"/>
    </source>
</evidence>